<accession>A0AAW9PT31</accession>
<evidence type="ECO:0000313" key="5">
    <source>
        <dbReference type="Proteomes" id="UP001333818"/>
    </source>
</evidence>
<organism evidence="4 5">
    <name type="scientific">Tumidithrix elongata BACA0141</name>
    <dbReference type="NCBI Taxonomy" id="2716417"/>
    <lineage>
        <taxon>Bacteria</taxon>
        <taxon>Bacillati</taxon>
        <taxon>Cyanobacteriota</taxon>
        <taxon>Cyanophyceae</taxon>
        <taxon>Pseudanabaenales</taxon>
        <taxon>Pseudanabaenaceae</taxon>
        <taxon>Tumidithrix</taxon>
        <taxon>Tumidithrix elongata</taxon>
    </lineage>
</organism>
<sequence>MGFRAILSLTPFRQHSSSTHLPNSQQSLTDILPATLTHPVNLLILGIDNDDDSKNPQLSTDTTSEQAFLSPSDTLLLVRFLPESAQLHVLSIPRDTLVQLPGRSVAKIGQANVQGGALLAAQTVSHDLGAVLQIDRYIRISRNGLMKLVDVLGGIEVDIPKKMDYNDDSQHLYIHFKPGKQKLDGRHLQMYVRFRHDELGDIGRVQRQQEVIKTILQTMTKPENISKLPDILQIAQQNIDTDLSLDEMLALLRTALTSDRNKNKFLMLPGRFSSKNEYSLSYWIEDRQAGSKILAQYFNASEHTETSQNASGYREASHNGSPISVNQLNIAVANATKHPEVAKLAVIFLKKQGFGNVYITDHETYFRSETAGKTQIIAQRGNTEAADLVKNLITVGEIQVAATGDIYSDVTIVVDDDFASKLNAQQGN</sequence>
<evidence type="ECO:0000256" key="1">
    <source>
        <dbReference type="ARBA" id="ARBA00006068"/>
    </source>
</evidence>
<dbReference type="NCBIfam" id="TIGR00350">
    <property type="entry name" value="lytR_cpsA_psr"/>
    <property type="match status" value="1"/>
</dbReference>
<proteinExistence type="inferred from homology"/>
<dbReference type="AlphaFoldDB" id="A0AAW9PT31"/>
<dbReference type="RefSeq" id="WP_330482090.1">
    <property type="nucleotide sequence ID" value="NZ_JAZBJZ010000006.1"/>
</dbReference>
<dbReference type="InterPro" id="IPR050922">
    <property type="entry name" value="LytR/CpsA/Psr_CW_biosynth"/>
</dbReference>
<comment type="similarity">
    <text evidence="1">Belongs to the LytR/CpsA/Psr (LCP) family.</text>
</comment>
<dbReference type="PANTHER" id="PTHR33392:SF6">
    <property type="entry name" value="POLYISOPRENYL-TEICHOIC ACID--PEPTIDOGLYCAN TEICHOIC ACID TRANSFERASE TAGU"/>
    <property type="match status" value="1"/>
</dbReference>
<evidence type="ECO:0000259" key="3">
    <source>
        <dbReference type="Pfam" id="PF13399"/>
    </source>
</evidence>
<dbReference type="InterPro" id="IPR004474">
    <property type="entry name" value="LytR_CpsA_psr"/>
</dbReference>
<dbReference type="EMBL" id="JAZBJZ010000006">
    <property type="protein sequence ID" value="MEE3715667.1"/>
    <property type="molecule type" value="Genomic_DNA"/>
</dbReference>
<evidence type="ECO:0000259" key="2">
    <source>
        <dbReference type="Pfam" id="PF03816"/>
    </source>
</evidence>
<keyword evidence="5" id="KW-1185">Reference proteome</keyword>
<feature type="domain" description="LytR/CpsA/Psr regulator C-terminal" evidence="3">
    <location>
        <begin position="327"/>
        <end position="418"/>
    </location>
</feature>
<dbReference type="Pfam" id="PF03816">
    <property type="entry name" value="LytR_cpsA_psr"/>
    <property type="match status" value="1"/>
</dbReference>
<gene>
    <name evidence="4" type="ORF">V2H45_02785</name>
</gene>
<evidence type="ECO:0000313" key="4">
    <source>
        <dbReference type="EMBL" id="MEE3715667.1"/>
    </source>
</evidence>
<dbReference type="PANTHER" id="PTHR33392">
    <property type="entry name" value="POLYISOPRENYL-TEICHOIC ACID--PEPTIDOGLYCAN TEICHOIC ACID TRANSFERASE TAGU"/>
    <property type="match status" value="1"/>
</dbReference>
<protein>
    <submittedName>
        <fullName evidence="4">LCP family protein</fullName>
    </submittedName>
</protein>
<comment type="caution">
    <text evidence="4">The sequence shown here is derived from an EMBL/GenBank/DDBJ whole genome shotgun (WGS) entry which is preliminary data.</text>
</comment>
<dbReference type="InterPro" id="IPR027381">
    <property type="entry name" value="LytR/CpsA/Psr_C"/>
</dbReference>
<dbReference type="Gene3D" id="3.40.630.190">
    <property type="entry name" value="LCP protein"/>
    <property type="match status" value="1"/>
</dbReference>
<reference evidence="4" key="1">
    <citation type="submission" date="2024-01" db="EMBL/GenBank/DDBJ databases">
        <title>Bank of Algae and Cyanobacteria of the Azores (BACA) strain genomes.</title>
        <authorList>
            <person name="Luz R."/>
            <person name="Cordeiro R."/>
            <person name="Fonseca A."/>
            <person name="Goncalves V."/>
        </authorList>
    </citation>
    <scope>NUCLEOTIDE SEQUENCE</scope>
    <source>
        <strain evidence="4">BACA0141</strain>
    </source>
</reference>
<feature type="domain" description="Cell envelope-related transcriptional attenuator" evidence="2">
    <location>
        <begin position="72"/>
        <end position="220"/>
    </location>
</feature>
<dbReference type="Proteomes" id="UP001333818">
    <property type="component" value="Unassembled WGS sequence"/>
</dbReference>
<dbReference type="Pfam" id="PF13399">
    <property type="entry name" value="LytR_C"/>
    <property type="match status" value="1"/>
</dbReference>
<name>A0AAW9PT31_9CYAN</name>